<name>A0A1R1J7U5_9BURK</name>
<dbReference type="AlphaFoldDB" id="A0A1R1J7U5"/>
<gene>
    <name evidence="1" type="ORF">BW685_21485</name>
</gene>
<protein>
    <submittedName>
        <fullName evidence="1">Uncharacterized protein</fullName>
    </submittedName>
</protein>
<comment type="caution">
    <text evidence="1">The sequence shown here is derived from an EMBL/GenBank/DDBJ whole genome shotgun (WGS) entry which is preliminary data.</text>
</comment>
<reference evidence="1 2" key="1">
    <citation type="submission" date="2017-01" db="EMBL/GenBank/DDBJ databases">
        <title>Phylogeographic, genomic and meropenem susceptibility analysis of Burkholderia ubonensis.</title>
        <authorList>
            <person name="Price E.P."/>
            <person name="Sarovich D.S."/>
            <person name="Webb J.R."/>
            <person name="Hall C.M."/>
            <person name="Sahl J.W."/>
            <person name="Kaestli M."/>
            <person name="Mayo M."/>
            <person name="Harrington G."/>
            <person name="Baker A.L."/>
            <person name="Sidak-Loftis L.C."/>
            <person name="Lummis M."/>
            <person name="Schupp J.M."/>
            <person name="Gillece J.D."/>
            <person name="Tuanyok A."/>
            <person name="Warner J."/>
            <person name="Busch J.D."/>
            <person name="Keim P."/>
            <person name="Currie B.J."/>
            <person name="Wagner D.M."/>
        </authorList>
    </citation>
    <scope>NUCLEOTIDE SEQUENCE [LARGE SCALE GENOMIC DNA]</scope>
    <source>
        <strain evidence="1 2">A21</strain>
    </source>
</reference>
<accession>A0A1R1J7U5</accession>
<evidence type="ECO:0000313" key="1">
    <source>
        <dbReference type="EMBL" id="OMG71373.1"/>
    </source>
</evidence>
<dbReference type="Proteomes" id="UP000187194">
    <property type="component" value="Unassembled WGS sequence"/>
</dbReference>
<organism evidence="1 2">
    <name type="scientific">Burkholderia ubonensis</name>
    <dbReference type="NCBI Taxonomy" id="101571"/>
    <lineage>
        <taxon>Bacteria</taxon>
        <taxon>Pseudomonadati</taxon>
        <taxon>Pseudomonadota</taxon>
        <taxon>Betaproteobacteria</taxon>
        <taxon>Burkholderiales</taxon>
        <taxon>Burkholderiaceae</taxon>
        <taxon>Burkholderia</taxon>
        <taxon>Burkholderia cepacia complex</taxon>
    </lineage>
</organism>
<proteinExistence type="predicted"/>
<sequence>MTETVFGQIEPERVNLNTATTLGLKAAFEDFERDGQDLRNFEIHVYTKKASNDEGEDGKNVIGVTFAAKLLPGQRGLGNVSKLGKSINYVISPESGEILDIHLTR</sequence>
<evidence type="ECO:0000313" key="2">
    <source>
        <dbReference type="Proteomes" id="UP000187194"/>
    </source>
</evidence>
<dbReference type="EMBL" id="MTJZ01000033">
    <property type="protein sequence ID" value="OMG71373.1"/>
    <property type="molecule type" value="Genomic_DNA"/>
</dbReference>